<reference evidence="13 14" key="1">
    <citation type="submission" date="2017-03" db="EMBL/GenBank/DDBJ databases">
        <title>Genomic and clinical evidence uncovers the enterohepatic species Helicobacter valdiviensis as a potential human intestinal pathogen.</title>
        <authorList>
            <person name="Fresia P."/>
            <person name="Jara R."/>
            <person name="Sierra R."/>
            <person name="Ferres I."/>
            <person name="Greif G."/>
            <person name="Iraola G."/>
            <person name="Collado L."/>
        </authorList>
    </citation>
    <scope>NUCLEOTIDE SEQUENCE [LARGE SCALE GENOMIC DNA]</scope>
    <source>
        <strain evidence="13 14">WBE14</strain>
    </source>
</reference>
<comment type="caution">
    <text evidence="13">The sequence shown here is derived from an EMBL/GenBank/DDBJ whole genome shotgun (WGS) entry which is preliminary data.</text>
</comment>
<feature type="domain" description="Flagellar motor switch protein FliG C-terminal" evidence="10">
    <location>
        <begin position="231"/>
        <end position="336"/>
    </location>
</feature>
<evidence type="ECO:0000256" key="2">
    <source>
        <dbReference type="ARBA" id="ARBA00004413"/>
    </source>
</evidence>
<dbReference type="NCBIfam" id="TIGR00207">
    <property type="entry name" value="fliG"/>
    <property type="match status" value="1"/>
</dbReference>
<evidence type="ECO:0000256" key="7">
    <source>
        <dbReference type="ARBA" id="ARBA00022779"/>
    </source>
</evidence>
<keyword evidence="13" id="KW-0966">Cell projection</keyword>
<dbReference type="Pfam" id="PF14842">
    <property type="entry name" value="FliG_N"/>
    <property type="match status" value="1"/>
</dbReference>
<keyword evidence="9" id="KW-0975">Bacterial flagellum</keyword>
<dbReference type="InterPro" id="IPR000090">
    <property type="entry name" value="Flg_Motor_Flig"/>
</dbReference>
<dbReference type="Gene3D" id="1.10.220.30">
    <property type="match status" value="3"/>
</dbReference>
<evidence type="ECO:0000256" key="5">
    <source>
        <dbReference type="ARBA" id="ARBA00022475"/>
    </source>
</evidence>
<evidence type="ECO:0000256" key="4">
    <source>
        <dbReference type="ARBA" id="ARBA00021870"/>
    </source>
</evidence>
<dbReference type="PANTHER" id="PTHR30534:SF0">
    <property type="entry name" value="FLAGELLAR MOTOR SWITCH PROTEIN FLIG"/>
    <property type="match status" value="1"/>
</dbReference>
<keyword evidence="14" id="KW-1185">Reference proteome</keyword>
<dbReference type="RefSeq" id="WP_111230457.1">
    <property type="nucleotide sequence ID" value="NZ_NBIU01000033.1"/>
</dbReference>
<evidence type="ECO:0000256" key="9">
    <source>
        <dbReference type="ARBA" id="ARBA00023143"/>
    </source>
</evidence>
<keyword evidence="13" id="KW-0969">Cilium</keyword>
<keyword evidence="5" id="KW-1003">Cell membrane</keyword>
<evidence type="ECO:0000313" key="14">
    <source>
        <dbReference type="Proteomes" id="UP000249746"/>
    </source>
</evidence>
<evidence type="ECO:0000256" key="1">
    <source>
        <dbReference type="ARBA" id="ARBA00004117"/>
    </source>
</evidence>
<dbReference type="InterPro" id="IPR011002">
    <property type="entry name" value="FliG_a-hlx"/>
</dbReference>
<gene>
    <name evidence="13" type="ORF">B6S12_08935</name>
</gene>
<dbReference type="Gene3D" id="1.20.5.2020">
    <property type="match status" value="1"/>
</dbReference>
<evidence type="ECO:0000256" key="8">
    <source>
        <dbReference type="ARBA" id="ARBA00023136"/>
    </source>
</evidence>
<dbReference type="GO" id="GO:0003774">
    <property type="term" value="F:cytoskeletal motor activity"/>
    <property type="evidence" value="ECO:0007669"/>
    <property type="project" value="InterPro"/>
</dbReference>
<evidence type="ECO:0000313" key="13">
    <source>
        <dbReference type="EMBL" id="PZT47467.1"/>
    </source>
</evidence>
<dbReference type="InterPro" id="IPR032779">
    <property type="entry name" value="FliG_M"/>
</dbReference>
<dbReference type="GO" id="GO:0006935">
    <property type="term" value="P:chemotaxis"/>
    <property type="evidence" value="ECO:0007669"/>
    <property type="project" value="UniProtKB-KW"/>
</dbReference>
<keyword evidence="7" id="KW-0283">Flagellar rotation</keyword>
<dbReference type="SUPFAM" id="SSF48029">
    <property type="entry name" value="FliG"/>
    <property type="match status" value="2"/>
</dbReference>
<protein>
    <recommendedName>
        <fullName evidence="4">Flagellar motor switch protein FliG</fullName>
    </recommendedName>
</protein>
<feature type="domain" description="Flagellar motor switch protein FliG middle" evidence="11">
    <location>
        <begin position="128"/>
        <end position="201"/>
    </location>
</feature>
<evidence type="ECO:0000256" key="6">
    <source>
        <dbReference type="ARBA" id="ARBA00022500"/>
    </source>
</evidence>
<feature type="domain" description="Flagellar motor switch protein FliG N-terminal" evidence="12">
    <location>
        <begin position="17"/>
        <end position="117"/>
    </location>
</feature>
<keyword evidence="6" id="KW-0145">Chemotaxis</keyword>
<evidence type="ECO:0000256" key="3">
    <source>
        <dbReference type="ARBA" id="ARBA00010299"/>
    </source>
</evidence>
<dbReference type="PANTHER" id="PTHR30534">
    <property type="entry name" value="FLAGELLAR MOTOR SWITCH PROTEIN FLIG"/>
    <property type="match status" value="1"/>
</dbReference>
<accession>A0A2W6MSK0</accession>
<sequence>MPSISLNPKQQAQYDEFSMAEKIAILLIQLGDEITGEIFSHLDLDSITEISKYIAQNSGIDKAVAGAVLEEFYAIFQSNQYISTGGFEYAKELLYRTLGPEAAKKVLDKLAKSMQSSQNFAYLSRVRPQQLSDFIIHEHPQTIALILAHMDPTNAAETLNFFSDDLRAEIAIRMANLGDISPNVVKRVSTVLENKLESLTSYKVEVGGIRAVAEVFNRLGQKAAKATIAYIEQIDDQLAAAIKEMMFTFEDIEKLDNNAIREILKIVDKKDLILALKASPEELKQKFMSNMSQRAGEQFLEEMQFLGAVKVKDVEAAQRRIVESVQSLSEQGVIQIGEQEDTIE</sequence>
<organism evidence="13 14">
    <name type="scientific">Helicobacter valdiviensis</name>
    <dbReference type="NCBI Taxonomy" id="1458358"/>
    <lineage>
        <taxon>Bacteria</taxon>
        <taxon>Pseudomonadati</taxon>
        <taxon>Campylobacterota</taxon>
        <taxon>Epsilonproteobacteria</taxon>
        <taxon>Campylobacterales</taxon>
        <taxon>Helicobacteraceae</taxon>
        <taxon>Helicobacter</taxon>
    </lineage>
</organism>
<comment type="subcellular location">
    <subcellularLocation>
        <location evidence="1">Bacterial flagellum basal body</location>
    </subcellularLocation>
    <subcellularLocation>
        <location evidence="2">Cell membrane</location>
        <topology evidence="2">Peripheral membrane protein</topology>
        <orientation evidence="2">Cytoplasmic side</orientation>
    </subcellularLocation>
</comment>
<evidence type="ECO:0000259" key="11">
    <source>
        <dbReference type="Pfam" id="PF14841"/>
    </source>
</evidence>
<dbReference type="GO" id="GO:0071973">
    <property type="term" value="P:bacterial-type flagellum-dependent cell motility"/>
    <property type="evidence" value="ECO:0007669"/>
    <property type="project" value="InterPro"/>
</dbReference>
<dbReference type="PIRSF" id="PIRSF003161">
    <property type="entry name" value="FliG"/>
    <property type="match status" value="1"/>
</dbReference>
<dbReference type="Proteomes" id="UP000249746">
    <property type="component" value="Unassembled WGS sequence"/>
</dbReference>
<dbReference type="InterPro" id="IPR023087">
    <property type="entry name" value="Flg_Motor_Flig_C"/>
</dbReference>
<dbReference type="Pfam" id="PF14841">
    <property type="entry name" value="FliG_M"/>
    <property type="match status" value="1"/>
</dbReference>
<name>A0A2W6MSK0_9HELI</name>
<dbReference type="Pfam" id="PF01706">
    <property type="entry name" value="FliG_C"/>
    <property type="match status" value="1"/>
</dbReference>
<keyword evidence="8" id="KW-0472">Membrane</keyword>
<evidence type="ECO:0000259" key="12">
    <source>
        <dbReference type="Pfam" id="PF14842"/>
    </source>
</evidence>
<keyword evidence="13" id="KW-0282">Flagellum</keyword>
<dbReference type="OrthoDB" id="9780302at2"/>
<dbReference type="InterPro" id="IPR028263">
    <property type="entry name" value="FliG_N"/>
</dbReference>
<dbReference type="GO" id="GO:0005886">
    <property type="term" value="C:plasma membrane"/>
    <property type="evidence" value="ECO:0007669"/>
    <property type="project" value="UniProtKB-SubCell"/>
</dbReference>
<dbReference type="AlphaFoldDB" id="A0A2W6MSK0"/>
<evidence type="ECO:0000259" key="10">
    <source>
        <dbReference type="Pfam" id="PF01706"/>
    </source>
</evidence>
<comment type="similarity">
    <text evidence="3">Belongs to the FliG family.</text>
</comment>
<proteinExistence type="inferred from homology"/>
<dbReference type="EMBL" id="NBIU01000033">
    <property type="protein sequence ID" value="PZT47467.1"/>
    <property type="molecule type" value="Genomic_DNA"/>
</dbReference>
<dbReference type="PRINTS" id="PR00954">
    <property type="entry name" value="FLGMOTORFLIG"/>
</dbReference>
<dbReference type="GO" id="GO:0009425">
    <property type="term" value="C:bacterial-type flagellum basal body"/>
    <property type="evidence" value="ECO:0007669"/>
    <property type="project" value="UniProtKB-SubCell"/>
</dbReference>